<protein>
    <submittedName>
        <fullName evidence="1">Uncharacterized protein</fullName>
    </submittedName>
</protein>
<name>A0A7R9MPC3_9ACAR</name>
<accession>A0A7R9MPC3</accession>
<dbReference type="Proteomes" id="UP000728032">
    <property type="component" value="Unassembled WGS sequence"/>
</dbReference>
<gene>
    <name evidence="1" type="ORF">ONB1V03_LOCUS20140</name>
</gene>
<dbReference type="EMBL" id="CAJPVJ010033308">
    <property type="protein sequence ID" value="CAG2180719.1"/>
    <property type="molecule type" value="Genomic_DNA"/>
</dbReference>
<dbReference type="EMBL" id="OC948133">
    <property type="protein sequence ID" value="CAD7663582.1"/>
    <property type="molecule type" value="Genomic_DNA"/>
</dbReference>
<evidence type="ECO:0000313" key="2">
    <source>
        <dbReference type="Proteomes" id="UP000728032"/>
    </source>
</evidence>
<evidence type="ECO:0000313" key="1">
    <source>
        <dbReference type="EMBL" id="CAD7663582.1"/>
    </source>
</evidence>
<reference evidence="1" key="1">
    <citation type="submission" date="2020-11" db="EMBL/GenBank/DDBJ databases">
        <authorList>
            <person name="Tran Van P."/>
        </authorList>
    </citation>
    <scope>NUCLEOTIDE SEQUENCE</scope>
</reference>
<proteinExistence type="predicted"/>
<organism evidence="1">
    <name type="scientific">Oppiella nova</name>
    <dbReference type="NCBI Taxonomy" id="334625"/>
    <lineage>
        <taxon>Eukaryota</taxon>
        <taxon>Metazoa</taxon>
        <taxon>Ecdysozoa</taxon>
        <taxon>Arthropoda</taxon>
        <taxon>Chelicerata</taxon>
        <taxon>Arachnida</taxon>
        <taxon>Acari</taxon>
        <taxon>Acariformes</taxon>
        <taxon>Sarcoptiformes</taxon>
        <taxon>Oribatida</taxon>
        <taxon>Brachypylina</taxon>
        <taxon>Oppioidea</taxon>
        <taxon>Oppiidae</taxon>
        <taxon>Oppiella</taxon>
    </lineage>
</organism>
<keyword evidence="2" id="KW-1185">Reference proteome</keyword>
<dbReference type="AlphaFoldDB" id="A0A7R9MPC3"/>
<sequence>MQAKDQNLRDIRIEAQV</sequence>